<sequence length="48" mass="5720">MKNAIVQVGTKFYVEILFVVSYAHRSRKQQGNWVYVDSEQDEVDCYIY</sequence>
<gene>
    <name evidence="1" type="ORF">BACI71_110358</name>
</gene>
<dbReference type="EMBL" id="CABWMC010000003">
    <property type="protein sequence ID" value="VXB39094.1"/>
    <property type="molecule type" value="Genomic_DNA"/>
</dbReference>
<dbReference type="AlphaFoldDB" id="A0A0A0WM55"/>
<dbReference type="KEGG" id="bww:bwei_0640"/>
<accession>A0A653Q9Q6</accession>
<dbReference type="Proteomes" id="UP000437562">
    <property type="component" value="Unassembled WGS sequence"/>
</dbReference>
<evidence type="ECO:0000313" key="1">
    <source>
        <dbReference type="EMBL" id="VXB39094.1"/>
    </source>
</evidence>
<proteinExistence type="predicted"/>
<reference evidence="1 2" key="1">
    <citation type="submission" date="2019-10" db="EMBL/GenBank/DDBJ databases">
        <authorList>
            <person name="Karimi E."/>
        </authorList>
    </citation>
    <scope>NUCLEOTIDE SEQUENCE [LARGE SCALE GENOMIC DNA]</scope>
    <source>
        <strain evidence="1">Bacillus sp. 71</strain>
    </source>
</reference>
<organism evidence="1 2">
    <name type="scientific">Bacillus mycoides</name>
    <dbReference type="NCBI Taxonomy" id="1405"/>
    <lineage>
        <taxon>Bacteria</taxon>
        <taxon>Bacillati</taxon>
        <taxon>Bacillota</taxon>
        <taxon>Bacilli</taxon>
        <taxon>Bacillales</taxon>
        <taxon>Bacillaceae</taxon>
        <taxon>Bacillus</taxon>
        <taxon>Bacillus cereus group</taxon>
    </lineage>
</organism>
<evidence type="ECO:0000313" key="2">
    <source>
        <dbReference type="Proteomes" id="UP000437562"/>
    </source>
</evidence>
<protein>
    <submittedName>
        <fullName evidence="1">Uncharacterized protein</fullName>
    </submittedName>
</protein>
<accession>A0A0A0WM55</accession>
<accession>A0A0D6SNZ1</accession>
<name>A0A0A0WM55_BACMY</name>